<organism evidence="2 3">
    <name type="scientific">Photobacterium kishitanii</name>
    <dbReference type="NCBI Taxonomy" id="318456"/>
    <lineage>
        <taxon>Bacteria</taxon>
        <taxon>Pseudomonadati</taxon>
        <taxon>Pseudomonadota</taxon>
        <taxon>Gammaproteobacteria</taxon>
        <taxon>Vibrionales</taxon>
        <taxon>Vibrionaceae</taxon>
        <taxon>Photobacterium</taxon>
    </lineage>
</organism>
<dbReference type="EMBL" id="PYNF01000002">
    <property type="protein sequence ID" value="PSV00888.1"/>
    <property type="molecule type" value="Genomic_DNA"/>
</dbReference>
<evidence type="ECO:0000256" key="1">
    <source>
        <dbReference type="SAM" id="Coils"/>
    </source>
</evidence>
<dbReference type="InterPro" id="IPR050739">
    <property type="entry name" value="MFP"/>
</dbReference>
<dbReference type="RefSeq" id="WP_107288612.1">
    <property type="nucleotide sequence ID" value="NZ_PYNF01000002.1"/>
</dbReference>
<accession>A0A2T3KM76</accession>
<proteinExistence type="predicted"/>
<dbReference type="Gene3D" id="2.40.50.100">
    <property type="match status" value="1"/>
</dbReference>
<keyword evidence="1" id="KW-0175">Coiled coil</keyword>
<reference evidence="2 3" key="1">
    <citation type="submission" date="2018-01" db="EMBL/GenBank/DDBJ databases">
        <title>Whole genome sequencing of Histamine producing bacteria.</title>
        <authorList>
            <person name="Butler K."/>
        </authorList>
    </citation>
    <scope>NUCLEOTIDE SEQUENCE [LARGE SCALE GENOMIC DNA]</scope>
    <source>
        <strain evidence="2 3">FS-7.2</strain>
    </source>
</reference>
<sequence>MKLPTKVFALSGISLALTFIALSHIEIVSPAQGVVDVTNSTLQIKSPSVGYVSNIYVDSGSSVKVGQPLIAFANQDLIYKTKSLKKSIANLVQKSNRLEIEICSTTKLMEDLSHDKSEYVSVFKDCNIRPNQISSVDAFVWKASDFNKYKLNVKELATEKKREADLIRENMLLAEAKISRMTKHDAVKLQVESAEQELNNMRQSLSLNDAEVLKLQMEVSSKKNSLFNEFSQKMMASTEQYQRAIDDADVARYELQLYELKIKRSTINSPIDGVVLSLEKNVGHDYYLGESEPIMILKRLSKNMGVTAKFATKYRSSINVGMRVSVMPTLAGNKETFSGAITHISEDSFEDEKTQKKTRYYKVKIKPDREIAFSEGTEVMVYALGEEVSVLDYVSSVFITNKTVFEPYEIKK</sequence>
<feature type="coiled-coil region" evidence="1">
    <location>
        <begin position="184"/>
        <end position="211"/>
    </location>
</feature>
<dbReference type="PANTHER" id="PTHR30386:SF17">
    <property type="entry name" value="ALKALINE PROTEASE SECRETION PROTEIN APRE"/>
    <property type="match status" value="1"/>
</dbReference>
<evidence type="ECO:0000313" key="2">
    <source>
        <dbReference type="EMBL" id="PSV00888.1"/>
    </source>
</evidence>
<evidence type="ECO:0008006" key="4">
    <source>
        <dbReference type="Google" id="ProtNLM"/>
    </source>
</evidence>
<dbReference type="PANTHER" id="PTHR30386">
    <property type="entry name" value="MEMBRANE FUSION SUBUNIT OF EMRAB-TOLC MULTIDRUG EFFLUX PUMP"/>
    <property type="match status" value="1"/>
</dbReference>
<gene>
    <name evidence="2" type="ORF">C9J27_02345</name>
</gene>
<dbReference type="PRINTS" id="PR01490">
    <property type="entry name" value="RTXTOXIND"/>
</dbReference>
<dbReference type="AlphaFoldDB" id="A0A2T3KM76"/>
<evidence type="ECO:0000313" key="3">
    <source>
        <dbReference type="Proteomes" id="UP000241426"/>
    </source>
</evidence>
<dbReference type="Proteomes" id="UP000241426">
    <property type="component" value="Unassembled WGS sequence"/>
</dbReference>
<name>A0A2T3KM76_9GAMM</name>
<protein>
    <recommendedName>
        <fullName evidence="4">HlyD family secretion protein</fullName>
    </recommendedName>
</protein>
<comment type="caution">
    <text evidence="2">The sequence shown here is derived from an EMBL/GenBank/DDBJ whole genome shotgun (WGS) entry which is preliminary data.</text>
</comment>